<evidence type="ECO:0000256" key="8">
    <source>
        <dbReference type="SAM" id="Phobius"/>
    </source>
</evidence>
<dbReference type="OrthoDB" id="5616234at2"/>
<keyword evidence="3 8" id="KW-0812">Transmembrane</keyword>
<evidence type="ECO:0000256" key="5">
    <source>
        <dbReference type="ARBA" id="ARBA00023136"/>
    </source>
</evidence>
<keyword evidence="5 8" id="KW-0472">Membrane</keyword>
<dbReference type="eggNOG" id="COG2246">
    <property type="taxonomic scope" value="Bacteria"/>
</dbReference>
<name>Q4FU08_PSYA2</name>
<dbReference type="AlphaFoldDB" id="Q4FU08"/>
<comment type="subcellular location">
    <subcellularLocation>
        <location evidence="1">Membrane</location>
        <topology evidence="1">Multi-pass membrane protein</topology>
    </subcellularLocation>
</comment>
<comment type="function">
    <text evidence="6 7">Involved in O antigen modification. Involved in the translocation of bactoprenol-linked glucose across the cytoplasmic membrane.</text>
</comment>
<keyword evidence="4 8" id="KW-1133">Transmembrane helix</keyword>
<accession>Q4FU08</accession>
<dbReference type="EMBL" id="CP000082">
    <property type="protein sequence ID" value="AAZ18500.1"/>
    <property type="molecule type" value="Genomic_DNA"/>
</dbReference>
<evidence type="ECO:0000256" key="1">
    <source>
        <dbReference type="ARBA" id="ARBA00004141"/>
    </source>
</evidence>
<dbReference type="InterPro" id="IPR051401">
    <property type="entry name" value="GtrA_CellWall_Glycosyl"/>
</dbReference>
<evidence type="ECO:0000313" key="11">
    <source>
        <dbReference type="Proteomes" id="UP000000546"/>
    </source>
</evidence>
<comment type="similarity">
    <text evidence="7">Belongs to the gtrA family.</text>
</comment>
<feature type="transmembrane region" description="Helical" evidence="8">
    <location>
        <begin position="7"/>
        <end position="29"/>
    </location>
</feature>
<dbReference type="PANTHER" id="PTHR38459">
    <property type="entry name" value="PROPHAGE BACTOPRENOL-LINKED GLUCOSE TRANSLOCASE HOMOLOG"/>
    <property type="match status" value="1"/>
</dbReference>
<dbReference type="KEGG" id="par:Psyc_0641"/>
<dbReference type="GO" id="GO:0000271">
    <property type="term" value="P:polysaccharide biosynthetic process"/>
    <property type="evidence" value="ECO:0007669"/>
    <property type="project" value="InterPro"/>
</dbReference>
<dbReference type="InterPro" id="IPR007267">
    <property type="entry name" value="GtrA_DPMS_TM"/>
</dbReference>
<dbReference type="Proteomes" id="UP000000546">
    <property type="component" value="Chromosome"/>
</dbReference>
<feature type="transmembrane region" description="Helical" evidence="8">
    <location>
        <begin position="90"/>
        <end position="116"/>
    </location>
</feature>
<dbReference type="Pfam" id="PF04138">
    <property type="entry name" value="GtrA_DPMS_TM"/>
    <property type="match status" value="1"/>
</dbReference>
<gene>
    <name evidence="10" type="ordered locus">Psyc_0641</name>
</gene>
<dbReference type="PANTHER" id="PTHR38459:SF1">
    <property type="entry name" value="PROPHAGE BACTOPRENOL-LINKED GLUCOSE TRANSLOCASE HOMOLOG"/>
    <property type="match status" value="1"/>
</dbReference>
<evidence type="ECO:0000256" key="6">
    <source>
        <dbReference type="ARBA" id="ARBA00025595"/>
    </source>
</evidence>
<feature type="transmembrane region" description="Helical" evidence="8">
    <location>
        <begin position="35"/>
        <end position="52"/>
    </location>
</feature>
<sequence length="118" mass="13366">MLKLFGRYFSIGILNTAIHWMVFAVLVLFLDRSQAMANFTAFCVAVTFSFFANSKWTFKASATLSRYLIFVVFMGFIAVILGYIADTIKLPGLVTLVSFSIISLFLGFIYSHFIVFKE</sequence>
<dbReference type="GO" id="GO:0005886">
    <property type="term" value="C:plasma membrane"/>
    <property type="evidence" value="ECO:0007669"/>
    <property type="project" value="TreeGrafter"/>
</dbReference>
<evidence type="ECO:0000313" key="10">
    <source>
        <dbReference type="EMBL" id="AAZ18500.1"/>
    </source>
</evidence>
<dbReference type="PIRSF" id="PIRSF006298">
    <property type="entry name" value="GtrA_prd"/>
    <property type="match status" value="1"/>
</dbReference>
<dbReference type="STRING" id="259536.Psyc_0641"/>
<evidence type="ECO:0000256" key="2">
    <source>
        <dbReference type="ARBA" id="ARBA00022448"/>
    </source>
</evidence>
<dbReference type="InterPro" id="IPR016480">
    <property type="entry name" value="Glc_translocase_bactprenl-link"/>
</dbReference>
<organism evidence="10 11">
    <name type="scientific">Psychrobacter arcticus (strain DSM 17307 / VKM B-2377 / 273-4)</name>
    <dbReference type="NCBI Taxonomy" id="259536"/>
    <lineage>
        <taxon>Bacteria</taxon>
        <taxon>Pseudomonadati</taxon>
        <taxon>Pseudomonadota</taxon>
        <taxon>Gammaproteobacteria</taxon>
        <taxon>Moraxellales</taxon>
        <taxon>Moraxellaceae</taxon>
        <taxon>Psychrobacter</taxon>
    </lineage>
</organism>
<protein>
    <recommendedName>
        <fullName evidence="7">Bactoprenol-linked glucose translocase</fullName>
    </recommendedName>
</protein>
<dbReference type="HOGENOM" id="CLU_141008_0_0_6"/>
<feature type="domain" description="GtrA/DPMS transmembrane" evidence="9">
    <location>
        <begin position="7"/>
        <end position="116"/>
    </location>
</feature>
<keyword evidence="2 7" id="KW-0813">Transport</keyword>
<proteinExistence type="inferred from homology"/>
<evidence type="ECO:0000256" key="3">
    <source>
        <dbReference type="ARBA" id="ARBA00022692"/>
    </source>
</evidence>
<evidence type="ECO:0000259" key="9">
    <source>
        <dbReference type="Pfam" id="PF04138"/>
    </source>
</evidence>
<reference evidence="10 11" key="1">
    <citation type="journal article" date="2010" name="Appl. Environ. Microbiol.">
        <title>The genome sequence of Psychrobacter arcticus 273-4, a psychroactive Siberian permafrost bacterium, reveals mechanisms for adaptation to low-temperature growth.</title>
        <authorList>
            <person name="Ayala-del-Rio H.L."/>
            <person name="Chain P.S."/>
            <person name="Grzymski J.J."/>
            <person name="Ponder M.A."/>
            <person name="Ivanova N."/>
            <person name="Bergholz P.W."/>
            <person name="Di Bartolo G."/>
            <person name="Hauser L."/>
            <person name="Land M."/>
            <person name="Bakermans C."/>
            <person name="Rodrigues D."/>
            <person name="Klappenbach J."/>
            <person name="Zarka D."/>
            <person name="Larimer F."/>
            <person name="Richardson P."/>
            <person name="Murray A."/>
            <person name="Thomashow M."/>
            <person name="Tiedje J.M."/>
        </authorList>
    </citation>
    <scope>NUCLEOTIDE SEQUENCE [LARGE SCALE GENOMIC DNA]</scope>
    <source>
        <strain evidence="11">DSM 17307 / VKM B-2377 / 273-4</strain>
    </source>
</reference>
<feature type="transmembrane region" description="Helical" evidence="8">
    <location>
        <begin position="64"/>
        <end position="84"/>
    </location>
</feature>
<evidence type="ECO:0000256" key="4">
    <source>
        <dbReference type="ARBA" id="ARBA00022989"/>
    </source>
</evidence>
<keyword evidence="11" id="KW-1185">Reference proteome</keyword>
<evidence type="ECO:0000256" key="7">
    <source>
        <dbReference type="PIRNR" id="PIRNR006298"/>
    </source>
</evidence>